<gene>
    <name evidence="1" type="ORF">Amon02_001298400</name>
</gene>
<accession>A0ACB5UBB3</accession>
<protein>
    <submittedName>
        <fullName evidence="1">Unnamed protein product</fullName>
    </submittedName>
</protein>
<evidence type="ECO:0000313" key="1">
    <source>
        <dbReference type="EMBL" id="GMF07625.1"/>
    </source>
</evidence>
<proteinExistence type="predicted"/>
<keyword evidence="2" id="KW-1185">Reference proteome</keyword>
<reference evidence="1" key="1">
    <citation type="submission" date="2023-04" db="EMBL/GenBank/DDBJ databases">
        <title>Ambrosiozyma monospora NBRC 10751.</title>
        <authorList>
            <person name="Ichikawa N."/>
            <person name="Sato H."/>
            <person name="Tonouchi N."/>
        </authorList>
    </citation>
    <scope>NUCLEOTIDE SEQUENCE</scope>
    <source>
        <strain evidence="1">NBRC 10751</strain>
    </source>
</reference>
<organism evidence="1 2">
    <name type="scientific">Ambrosiozyma monospora</name>
    <name type="common">Yeast</name>
    <name type="synonym">Endomycopsis monosporus</name>
    <dbReference type="NCBI Taxonomy" id="43982"/>
    <lineage>
        <taxon>Eukaryota</taxon>
        <taxon>Fungi</taxon>
        <taxon>Dikarya</taxon>
        <taxon>Ascomycota</taxon>
        <taxon>Saccharomycotina</taxon>
        <taxon>Pichiomycetes</taxon>
        <taxon>Pichiales</taxon>
        <taxon>Pichiaceae</taxon>
        <taxon>Ambrosiozyma</taxon>
    </lineage>
</organism>
<name>A0ACB5UBB3_AMBMO</name>
<dbReference type="Proteomes" id="UP001165064">
    <property type="component" value="Unassembled WGS sequence"/>
</dbReference>
<evidence type="ECO:0000313" key="2">
    <source>
        <dbReference type="Proteomes" id="UP001165064"/>
    </source>
</evidence>
<comment type="caution">
    <text evidence="1">The sequence shown here is derived from an EMBL/GenBank/DDBJ whole genome shotgun (WGS) entry which is preliminary data.</text>
</comment>
<dbReference type="EMBL" id="BSXS01016356">
    <property type="protein sequence ID" value="GMF07625.1"/>
    <property type="molecule type" value="Genomic_DNA"/>
</dbReference>
<sequence>MVNLKVSGVVDCFVYVISKLDDVNSTVDALVLDADGVGAGDWDVVVVVVGKTAGTLDGVGGAGDEDFEVDDKKSNPNGSLAGAGAIGLDTGCG</sequence>